<dbReference type="Gene3D" id="2.70.40.10">
    <property type="match status" value="1"/>
</dbReference>
<sequence length="158" mass="16777">MRCEIRLLRPAMLERFGMPGYQTPMAAGIDLVACLDLPLALHPQAPAILVPTGIAIHMADPGMAAMLYPRSGLAHKKGLVLGNGVAVIDPDYQGEIMVSVWNRNPTSGMDVITIQPGDRIAQMVFVPILRPELTVVAEFSAPSDRGTGGFGSTGIARS</sequence>
<dbReference type="Proteomes" id="UP000278222">
    <property type="component" value="Unassembled WGS sequence"/>
</dbReference>
<dbReference type="CDD" id="cd07557">
    <property type="entry name" value="trimeric_dUTPase"/>
    <property type="match status" value="1"/>
</dbReference>
<dbReference type="EC" id="3.6.1.23" evidence="2"/>
<keyword evidence="6" id="KW-0546">Nucleotide metabolism</keyword>
<dbReference type="NCBIfam" id="NF001862">
    <property type="entry name" value="PRK00601.1"/>
    <property type="match status" value="1"/>
</dbReference>
<dbReference type="PANTHER" id="PTHR11241:SF0">
    <property type="entry name" value="DEOXYURIDINE 5'-TRIPHOSPHATE NUCLEOTIDOHYDROLASE"/>
    <property type="match status" value="1"/>
</dbReference>
<comment type="similarity">
    <text evidence="1">Belongs to the dUTPase family.</text>
</comment>
<dbReference type="OrthoDB" id="9809956at2"/>
<evidence type="ECO:0000256" key="7">
    <source>
        <dbReference type="ARBA" id="ARBA00047686"/>
    </source>
</evidence>
<keyword evidence="10" id="KW-1185">Reference proteome</keyword>
<dbReference type="EMBL" id="RJKX01000017">
    <property type="protein sequence ID" value="ROP83263.1"/>
    <property type="molecule type" value="Genomic_DNA"/>
</dbReference>
<dbReference type="RefSeq" id="WP_123694349.1">
    <property type="nucleotide sequence ID" value="NZ_AP019700.1"/>
</dbReference>
<dbReference type="SUPFAM" id="SSF51283">
    <property type="entry name" value="dUTPase-like"/>
    <property type="match status" value="1"/>
</dbReference>
<protein>
    <recommendedName>
        <fullName evidence="2">dUTP diphosphatase</fullName>
        <ecNumber evidence="2">3.6.1.23</ecNumber>
    </recommendedName>
</protein>
<dbReference type="InterPro" id="IPR033704">
    <property type="entry name" value="dUTPase_trimeric"/>
</dbReference>
<accession>A0A3N1KNG1</accession>
<name>A0A3N1KNG1_9PROT</name>
<evidence type="ECO:0000256" key="4">
    <source>
        <dbReference type="ARBA" id="ARBA00022801"/>
    </source>
</evidence>
<proteinExistence type="inferred from homology"/>
<evidence type="ECO:0000313" key="9">
    <source>
        <dbReference type="EMBL" id="ROP83263.1"/>
    </source>
</evidence>
<gene>
    <name evidence="9" type="ORF">EDC65_4796</name>
</gene>
<dbReference type="GO" id="GO:0004170">
    <property type="term" value="F:dUTP diphosphatase activity"/>
    <property type="evidence" value="ECO:0007669"/>
    <property type="project" value="UniProtKB-EC"/>
</dbReference>
<comment type="catalytic activity">
    <reaction evidence="7">
        <text>dUTP + H2O = dUMP + diphosphate + H(+)</text>
        <dbReference type="Rhea" id="RHEA:10248"/>
        <dbReference type="ChEBI" id="CHEBI:15377"/>
        <dbReference type="ChEBI" id="CHEBI:15378"/>
        <dbReference type="ChEBI" id="CHEBI:33019"/>
        <dbReference type="ChEBI" id="CHEBI:61555"/>
        <dbReference type="ChEBI" id="CHEBI:246422"/>
        <dbReference type="EC" id="3.6.1.23"/>
    </reaction>
</comment>
<organism evidence="9 10">
    <name type="scientific">Stella humosa</name>
    <dbReference type="NCBI Taxonomy" id="94"/>
    <lineage>
        <taxon>Bacteria</taxon>
        <taxon>Pseudomonadati</taxon>
        <taxon>Pseudomonadota</taxon>
        <taxon>Alphaproteobacteria</taxon>
        <taxon>Rhodospirillales</taxon>
        <taxon>Stellaceae</taxon>
        <taxon>Stella</taxon>
    </lineage>
</organism>
<evidence type="ECO:0000256" key="6">
    <source>
        <dbReference type="ARBA" id="ARBA00023080"/>
    </source>
</evidence>
<keyword evidence="5" id="KW-0460">Magnesium</keyword>
<reference evidence="9 10" key="1">
    <citation type="submission" date="2018-11" db="EMBL/GenBank/DDBJ databases">
        <title>Genomic Encyclopedia of Type Strains, Phase IV (KMG-IV): sequencing the most valuable type-strain genomes for metagenomic binning, comparative biology and taxonomic classification.</title>
        <authorList>
            <person name="Goeker M."/>
        </authorList>
    </citation>
    <scope>NUCLEOTIDE SEQUENCE [LARGE SCALE GENOMIC DNA]</scope>
    <source>
        <strain evidence="9 10">DSM 5900</strain>
    </source>
</reference>
<dbReference type="NCBIfam" id="TIGR00576">
    <property type="entry name" value="dut"/>
    <property type="match status" value="1"/>
</dbReference>
<dbReference type="GO" id="GO:0000287">
    <property type="term" value="F:magnesium ion binding"/>
    <property type="evidence" value="ECO:0007669"/>
    <property type="project" value="InterPro"/>
</dbReference>
<feature type="domain" description="dUTPase-like" evidence="8">
    <location>
        <begin position="17"/>
        <end position="154"/>
    </location>
</feature>
<dbReference type="GO" id="GO:0006226">
    <property type="term" value="P:dUMP biosynthetic process"/>
    <property type="evidence" value="ECO:0007669"/>
    <property type="project" value="InterPro"/>
</dbReference>
<dbReference type="FunFam" id="2.70.40.10:FF:000002">
    <property type="entry name" value="dUTP diphosphatase"/>
    <property type="match status" value="1"/>
</dbReference>
<dbReference type="InterPro" id="IPR036157">
    <property type="entry name" value="dUTPase-like_sf"/>
</dbReference>
<evidence type="ECO:0000259" key="8">
    <source>
        <dbReference type="Pfam" id="PF00692"/>
    </source>
</evidence>
<dbReference type="InterPro" id="IPR029054">
    <property type="entry name" value="dUTPase-like"/>
</dbReference>
<evidence type="ECO:0000256" key="2">
    <source>
        <dbReference type="ARBA" id="ARBA00012379"/>
    </source>
</evidence>
<comment type="caution">
    <text evidence="9">The sequence shown here is derived from an EMBL/GenBank/DDBJ whole genome shotgun (WGS) entry which is preliminary data.</text>
</comment>
<evidence type="ECO:0000256" key="5">
    <source>
        <dbReference type="ARBA" id="ARBA00022842"/>
    </source>
</evidence>
<keyword evidence="4 9" id="KW-0378">Hydrolase</keyword>
<dbReference type="InterPro" id="IPR008181">
    <property type="entry name" value="dUTPase"/>
</dbReference>
<evidence type="ECO:0000313" key="10">
    <source>
        <dbReference type="Proteomes" id="UP000278222"/>
    </source>
</evidence>
<keyword evidence="3" id="KW-0479">Metal-binding</keyword>
<dbReference type="GO" id="GO:0046081">
    <property type="term" value="P:dUTP catabolic process"/>
    <property type="evidence" value="ECO:0007669"/>
    <property type="project" value="InterPro"/>
</dbReference>
<dbReference type="AlphaFoldDB" id="A0A3N1KNG1"/>
<dbReference type="PANTHER" id="PTHR11241">
    <property type="entry name" value="DEOXYURIDINE 5'-TRIPHOSPHATE NUCLEOTIDOHYDROLASE"/>
    <property type="match status" value="1"/>
</dbReference>
<evidence type="ECO:0000256" key="1">
    <source>
        <dbReference type="ARBA" id="ARBA00006581"/>
    </source>
</evidence>
<dbReference type="Pfam" id="PF00692">
    <property type="entry name" value="dUTPase"/>
    <property type="match status" value="1"/>
</dbReference>
<evidence type="ECO:0000256" key="3">
    <source>
        <dbReference type="ARBA" id="ARBA00022723"/>
    </source>
</evidence>